<dbReference type="SUPFAM" id="SSF54893">
    <property type="entry name" value="Aspartate carbamoyltransferase, Regulatory-chain, N-terminal domain"/>
    <property type="match status" value="1"/>
</dbReference>
<dbReference type="GO" id="GO:0006207">
    <property type="term" value="P:'de novo' pyrimidine nucleobase biosynthetic process"/>
    <property type="evidence" value="ECO:0007669"/>
    <property type="project" value="InterPro"/>
</dbReference>
<dbReference type="GO" id="GO:0006221">
    <property type="term" value="P:pyrimidine nucleotide biosynthetic process"/>
    <property type="evidence" value="ECO:0007669"/>
    <property type="project" value="UniProtKB-UniRule"/>
</dbReference>
<evidence type="ECO:0000313" key="8">
    <source>
        <dbReference type="Proteomes" id="UP000004079"/>
    </source>
</evidence>
<dbReference type="STRING" id="649760.HMPREF0971_02758"/>
<evidence type="ECO:0000313" key="7">
    <source>
        <dbReference type="EMBL" id="EFB30871.1"/>
    </source>
</evidence>
<dbReference type="EMBL" id="ACUZ02000049">
    <property type="protein sequence ID" value="EFB30871.1"/>
    <property type="molecule type" value="Genomic_DNA"/>
</dbReference>
<comment type="similarity">
    <text evidence="4">Belongs to the PyrI family.</text>
</comment>
<feature type="domain" description="Aspartate carbamoyltransferase regulatory subunit N-terminal" evidence="5">
    <location>
        <begin position="19"/>
        <end position="109"/>
    </location>
</feature>
<dbReference type="Pfam" id="PF01948">
    <property type="entry name" value="PyrI"/>
    <property type="match status" value="1"/>
</dbReference>
<comment type="cofactor">
    <cofactor evidence="4">
        <name>Zn(2+)</name>
        <dbReference type="ChEBI" id="CHEBI:29105"/>
    </cofactor>
    <text evidence="4">Binds 1 zinc ion per subunit.</text>
</comment>
<dbReference type="PANTHER" id="PTHR35805">
    <property type="entry name" value="ASPARTATE CARBAMOYLTRANSFERASE REGULATORY CHAIN"/>
    <property type="match status" value="1"/>
</dbReference>
<evidence type="ECO:0000256" key="4">
    <source>
        <dbReference type="HAMAP-Rule" id="MF_00002"/>
    </source>
</evidence>
<keyword evidence="3 4" id="KW-0665">Pyrimidine biosynthesis</keyword>
<keyword evidence="2 4" id="KW-0862">Zinc</keyword>
<dbReference type="GO" id="GO:0046872">
    <property type="term" value="F:metal ion binding"/>
    <property type="evidence" value="ECO:0007669"/>
    <property type="project" value="UniProtKB-KW"/>
</dbReference>
<evidence type="ECO:0000256" key="1">
    <source>
        <dbReference type="ARBA" id="ARBA00022723"/>
    </source>
</evidence>
<dbReference type="Gene3D" id="3.30.70.140">
    <property type="entry name" value="Aspartate carbamoyltransferase regulatory subunit, N-terminal domain"/>
    <property type="match status" value="1"/>
</dbReference>
<dbReference type="Pfam" id="PF02748">
    <property type="entry name" value="PyrI_C"/>
    <property type="match status" value="1"/>
</dbReference>
<dbReference type="SUPFAM" id="SSF57825">
    <property type="entry name" value="Aspartate carbamoyltransferase, Regulatory-chain, C-terminal domain"/>
    <property type="match status" value="1"/>
</dbReference>
<keyword evidence="1 4" id="KW-0479">Metal-binding</keyword>
<accession>D1QUS3</accession>
<feature type="binding site" evidence="4">
    <location>
        <position position="125"/>
    </location>
    <ligand>
        <name>Zn(2+)</name>
        <dbReference type="ChEBI" id="CHEBI:29105"/>
    </ligand>
</feature>
<keyword evidence="7" id="KW-0808">Transferase</keyword>
<dbReference type="Proteomes" id="UP000004079">
    <property type="component" value="Unassembled WGS sequence"/>
</dbReference>
<dbReference type="InterPro" id="IPR020545">
    <property type="entry name" value="Asp_carbamoyltransf_reg_N"/>
</dbReference>
<dbReference type="InterPro" id="IPR002801">
    <property type="entry name" value="Asp_carbamoylTrfase_reg"/>
</dbReference>
<evidence type="ECO:0000259" key="6">
    <source>
        <dbReference type="Pfam" id="PF02748"/>
    </source>
</evidence>
<dbReference type="HAMAP" id="MF_00002">
    <property type="entry name" value="Asp_carb_tr_reg"/>
    <property type="match status" value="1"/>
</dbReference>
<feature type="domain" description="Aspartate carbamoyltransferase regulatory subunit C-terminal" evidence="6">
    <location>
        <begin position="114"/>
        <end position="160"/>
    </location>
</feature>
<dbReference type="HOGENOM" id="CLU_128576_0_0_10"/>
<feature type="binding site" evidence="4">
    <location>
        <position position="148"/>
    </location>
    <ligand>
        <name>Zn(2+)</name>
        <dbReference type="ChEBI" id="CHEBI:29105"/>
    </ligand>
</feature>
<dbReference type="NCBIfam" id="TIGR00240">
    <property type="entry name" value="ATCase_reg"/>
    <property type="match status" value="1"/>
</dbReference>
<proteinExistence type="inferred from homology"/>
<organism evidence="7 8">
    <name type="scientific">Segatella oris F0302</name>
    <dbReference type="NCBI Taxonomy" id="649760"/>
    <lineage>
        <taxon>Bacteria</taxon>
        <taxon>Pseudomonadati</taxon>
        <taxon>Bacteroidota</taxon>
        <taxon>Bacteroidia</taxon>
        <taxon>Bacteroidales</taxon>
        <taxon>Prevotellaceae</taxon>
        <taxon>Segatella</taxon>
    </lineage>
</organism>
<dbReference type="Gene3D" id="2.30.30.20">
    <property type="entry name" value="Aspartate carbamoyltransferase regulatory subunit, C-terminal domain"/>
    <property type="match status" value="1"/>
</dbReference>
<evidence type="ECO:0000259" key="5">
    <source>
        <dbReference type="Pfam" id="PF01948"/>
    </source>
</evidence>
<dbReference type="InterPro" id="IPR020542">
    <property type="entry name" value="Asp_carbamoyltrfase_reg_C"/>
</dbReference>
<comment type="subunit">
    <text evidence="4">Contains catalytic and regulatory chains.</text>
</comment>
<dbReference type="PANTHER" id="PTHR35805:SF1">
    <property type="entry name" value="ASPARTATE CARBAMOYLTRANSFERASE REGULATORY CHAIN"/>
    <property type="match status" value="1"/>
</dbReference>
<protein>
    <recommendedName>
        <fullName evidence="4">Aspartate carbamoyltransferase regulatory chain</fullName>
    </recommendedName>
</protein>
<sequence length="163" mass="18340">MTKQLSILNSKVMGKKEMLVSAIENGTVIDHIPAEKTYQVVDLLGLKDSTTPVTIGYNLPSQKIVKKGIIKITNRFFSDEEISRLSVVAPKIVLNIIKDYEVVEKKTVETPDELRGIVKCNNPKCITNNEPMQTVFNVVDKAHGILKCRYCDKEQDFNSIKLC</sequence>
<dbReference type="GO" id="GO:0016740">
    <property type="term" value="F:transferase activity"/>
    <property type="evidence" value="ECO:0007669"/>
    <property type="project" value="UniProtKB-KW"/>
</dbReference>
<dbReference type="InterPro" id="IPR036793">
    <property type="entry name" value="Asp_carbatrfase_reg_N_sf"/>
</dbReference>
<feature type="binding site" evidence="4">
    <location>
        <position position="151"/>
    </location>
    <ligand>
        <name>Zn(2+)</name>
        <dbReference type="ChEBI" id="CHEBI:29105"/>
    </ligand>
</feature>
<name>D1QUS3_9BACT</name>
<dbReference type="AlphaFoldDB" id="D1QUS3"/>
<dbReference type="InterPro" id="IPR036792">
    <property type="entry name" value="Asp_carbatrfase_reg_C_sf"/>
</dbReference>
<reference evidence="7 8" key="1">
    <citation type="submission" date="2009-11" db="EMBL/GenBank/DDBJ databases">
        <authorList>
            <person name="Weinstock G."/>
            <person name="Sodergren E."/>
            <person name="Clifton S."/>
            <person name="Fulton L."/>
            <person name="Fulton B."/>
            <person name="Courtney L."/>
            <person name="Fronick C."/>
            <person name="Harrison M."/>
            <person name="Strong C."/>
            <person name="Farmer C."/>
            <person name="Delahaunty K."/>
            <person name="Markovic C."/>
            <person name="Hall O."/>
            <person name="Minx P."/>
            <person name="Tomlinson C."/>
            <person name="Mitreva M."/>
            <person name="Nelson J."/>
            <person name="Hou S."/>
            <person name="Wollam A."/>
            <person name="Pepin K.H."/>
            <person name="Johnson M."/>
            <person name="Bhonagiri V."/>
            <person name="Nash W.E."/>
            <person name="Warren W."/>
            <person name="Chinwalla A."/>
            <person name="Mardis E.R."/>
            <person name="Wilson R.K."/>
        </authorList>
    </citation>
    <scope>NUCLEOTIDE SEQUENCE [LARGE SCALE GENOMIC DNA]</scope>
    <source>
        <strain evidence="7 8">F0302</strain>
    </source>
</reference>
<evidence type="ECO:0000256" key="2">
    <source>
        <dbReference type="ARBA" id="ARBA00022833"/>
    </source>
</evidence>
<gene>
    <name evidence="4 7" type="primary">pyrI</name>
    <name evidence="7" type="ORF">HMPREF0971_02758</name>
</gene>
<evidence type="ECO:0000256" key="3">
    <source>
        <dbReference type="ARBA" id="ARBA00022975"/>
    </source>
</evidence>
<feature type="binding site" evidence="4">
    <location>
        <position position="120"/>
    </location>
    <ligand>
        <name>Zn(2+)</name>
        <dbReference type="ChEBI" id="CHEBI:29105"/>
    </ligand>
</feature>
<comment type="function">
    <text evidence="4">Involved in allosteric regulation of aspartate carbamoyltransferase.</text>
</comment>
<dbReference type="GO" id="GO:0009347">
    <property type="term" value="C:aspartate carbamoyltransferase complex"/>
    <property type="evidence" value="ECO:0007669"/>
    <property type="project" value="InterPro"/>
</dbReference>
<comment type="caution">
    <text evidence="7">The sequence shown here is derived from an EMBL/GenBank/DDBJ whole genome shotgun (WGS) entry which is preliminary data.</text>
</comment>